<name>A0ABM9WQH7_9GAMM</name>
<proteinExistence type="predicted"/>
<evidence type="ECO:0000256" key="1">
    <source>
        <dbReference type="SAM" id="MobiDB-lite"/>
    </source>
</evidence>
<dbReference type="EMBL" id="AAMX01000001">
    <property type="protein sequence ID" value="EAQ33218.1"/>
    <property type="molecule type" value="Genomic_DNA"/>
</dbReference>
<feature type="transmembrane region" description="Helical" evidence="2">
    <location>
        <begin position="30"/>
        <end position="59"/>
    </location>
</feature>
<keyword evidence="2" id="KW-0472">Membrane</keyword>
<keyword evidence="4" id="KW-1185">Reference proteome</keyword>
<dbReference type="Proteomes" id="UP000016543">
    <property type="component" value="Unassembled WGS sequence"/>
</dbReference>
<keyword evidence="2" id="KW-1133">Transmembrane helix</keyword>
<evidence type="ECO:0000313" key="3">
    <source>
        <dbReference type="EMBL" id="EAQ33218.1"/>
    </source>
</evidence>
<dbReference type="RefSeq" id="WP_006953946.1">
    <property type="nucleotide sequence ID" value="NZ_AAMX01000001.1"/>
</dbReference>
<keyword evidence="2" id="KW-0812">Transmembrane</keyword>
<feature type="region of interest" description="Disordered" evidence="1">
    <location>
        <begin position="1"/>
        <end position="21"/>
    </location>
</feature>
<comment type="caution">
    <text evidence="3">The sequence shown here is derived from an EMBL/GenBank/DDBJ whole genome shotgun (WGS) entry which is preliminary data.</text>
</comment>
<evidence type="ECO:0000256" key="2">
    <source>
        <dbReference type="SAM" id="Phobius"/>
    </source>
</evidence>
<reference evidence="3 4" key="1">
    <citation type="submission" date="2006-01" db="EMBL/GenBank/DDBJ databases">
        <authorList>
            <person name="Brettar I."/>
            <person name="Hofle M."/>
            <person name="Ferriera S."/>
            <person name="Johnson J."/>
            <person name="Kravitz S."/>
            <person name="Halpern A."/>
            <person name="Remington K."/>
            <person name="Beeson K."/>
            <person name="Tran B."/>
            <person name="Rogers Y.-H."/>
            <person name="Friedman R."/>
            <person name="Venter J.C."/>
        </authorList>
    </citation>
    <scope>NUCLEOTIDE SEQUENCE [LARGE SCALE GENOMIC DNA]</scope>
    <source>
        <strain evidence="3 4">OS145</strain>
    </source>
</reference>
<accession>A0ABM9WQH7</accession>
<sequence>MGCNLFMKSQSKKSDTKKKKKDRLGRRKRLIAWIIENTIITLFAVTILYGLGLLLFGVMNGVYLSDFEWLYSGLGITKSEESYTVSFYSSAEQDYWFFVFIGIMAWFISYISSKREAKDDKLTNKINHFFPDVDPSSAHMRYLETKVNELSCIASSVHRKVIILNIEDGLIESQVNATTKLVNIHHNHDLTENFGEFYVIRDEAAKKKSPWGNLNLFHLDTPSSGTVELVRSQSFSGKEFNEKYNIKLGREEVGTLTSCYCCWDDITEDTRLTPAFYTREYSFEMVNSTEYDLRIKIECTNHDESSIRLKPGEMIEPDLVYKNIKPDDDEFRISIEVENPEPEQ</sequence>
<gene>
    <name evidence="3" type="ORF">OS145_02580</name>
</gene>
<feature type="transmembrane region" description="Helical" evidence="2">
    <location>
        <begin position="95"/>
        <end position="112"/>
    </location>
</feature>
<protein>
    <submittedName>
        <fullName evidence="3">Uncharacterized protein</fullName>
    </submittedName>
</protein>
<organism evidence="3 4">
    <name type="scientific">Idiomarina baltica OS145</name>
    <dbReference type="NCBI Taxonomy" id="314276"/>
    <lineage>
        <taxon>Bacteria</taxon>
        <taxon>Pseudomonadati</taxon>
        <taxon>Pseudomonadota</taxon>
        <taxon>Gammaproteobacteria</taxon>
        <taxon>Alteromonadales</taxon>
        <taxon>Idiomarinaceae</taxon>
        <taxon>Idiomarina</taxon>
    </lineage>
</organism>
<evidence type="ECO:0000313" key="4">
    <source>
        <dbReference type="Proteomes" id="UP000016543"/>
    </source>
</evidence>